<dbReference type="RefSeq" id="XP_067819753.1">
    <property type="nucleotide sequence ID" value="XM_067958282.1"/>
</dbReference>
<protein>
    <recommendedName>
        <fullName evidence="3">RNase III domain-containing protein</fullName>
    </recommendedName>
</protein>
<reference evidence="1 2" key="1">
    <citation type="journal article" date="2021" name="Genome Biol.">
        <title>AFLAP: assembly-free linkage analysis pipeline using k-mers from genome sequencing data.</title>
        <authorList>
            <person name="Fletcher K."/>
            <person name="Zhang L."/>
            <person name="Gil J."/>
            <person name="Han R."/>
            <person name="Cavanaugh K."/>
            <person name="Michelmore R."/>
        </authorList>
    </citation>
    <scope>NUCLEOTIDE SEQUENCE [LARGE SCALE GENOMIC DNA]</scope>
    <source>
        <strain evidence="1 2">SF5</strain>
    </source>
</reference>
<dbReference type="SUPFAM" id="SSF69065">
    <property type="entry name" value="RNase III domain-like"/>
    <property type="match status" value="1"/>
</dbReference>
<evidence type="ECO:0000313" key="2">
    <source>
        <dbReference type="Proteomes" id="UP000294530"/>
    </source>
</evidence>
<dbReference type="KEGG" id="blac:94343953"/>
<organism evidence="1 2">
    <name type="scientific">Bremia lactucae</name>
    <name type="common">Lettuce downy mildew</name>
    <dbReference type="NCBI Taxonomy" id="4779"/>
    <lineage>
        <taxon>Eukaryota</taxon>
        <taxon>Sar</taxon>
        <taxon>Stramenopiles</taxon>
        <taxon>Oomycota</taxon>
        <taxon>Peronosporomycetes</taxon>
        <taxon>Peronosporales</taxon>
        <taxon>Peronosporaceae</taxon>
        <taxon>Bremia</taxon>
    </lineage>
</organism>
<dbReference type="EMBL" id="SHOA02000010">
    <property type="protein sequence ID" value="TDH70254.1"/>
    <property type="molecule type" value="Genomic_DNA"/>
</dbReference>
<name>A0A976FPK5_BRELC</name>
<comment type="caution">
    <text evidence="1">The sequence shown here is derived from an EMBL/GenBank/DDBJ whole genome shotgun (WGS) entry which is preliminary data.</text>
</comment>
<keyword evidence="2" id="KW-1185">Reference proteome</keyword>
<dbReference type="Gene3D" id="1.10.1520.10">
    <property type="entry name" value="Ribonuclease III domain"/>
    <property type="match status" value="1"/>
</dbReference>
<accession>A0A976FPK5</accession>
<dbReference type="Proteomes" id="UP000294530">
    <property type="component" value="Unassembled WGS sequence"/>
</dbReference>
<proteinExistence type="predicted"/>
<dbReference type="GeneID" id="94343953"/>
<dbReference type="InterPro" id="IPR036389">
    <property type="entry name" value="RNase_III_sf"/>
</dbReference>
<evidence type="ECO:0000313" key="1">
    <source>
        <dbReference type="EMBL" id="TDH70254.1"/>
    </source>
</evidence>
<evidence type="ECO:0008006" key="3">
    <source>
        <dbReference type="Google" id="ProtNLM"/>
    </source>
</evidence>
<gene>
    <name evidence="1" type="ORF">CCR75_000174</name>
</gene>
<sequence>MTTKRRRPRGRPFSENKVHVKKAKLAPSLIKPSSQCGAFVASVSHFHALQTCSSRAAEADVLEWLGDAIIGELVGRCLLSQFHRAPLNAQVFRNLRLAIVTNRNLAKVYDAMSYKRRHQKNSVNHPTVS</sequence>
<dbReference type="GO" id="GO:0006396">
    <property type="term" value="P:RNA processing"/>
    <property type="evidence" value="ECO:0007669"/>
    <property type="project" value="InterPro"/>
</dbReference>
<dbReference type="GO" id="GO:0004525">
    <property type="term" value="F:ribonuclease III activity"/>
    <property type="evidence" value="ECO:0007669"/>
    <property type="project" value="InterPro"/>
</dbReference>
<dbReference type="OrthoDB" id="75169at2759"/>
<dbReference type="AlphaFoldDB" id="A0A976FPK5"/>